<organism evidence="2 3">
    <name type="scientific">Goodea atripinnis</name>
    <dbReference type="NCBI Taxonomy" id="208336"/>
    <lineage>
        <taxon>Eukaryota</taxon>
        <taxon>Metazoa</taxon>
        <taxon>Chordata</taxon>
        <taxon>Craniata</taxon>
        <taxon>Vertebrata</taxon>
        <taxon>Euteleostomi</taxon>
        <taxon>Actinopterygii</taxon>
        <taxon>Neopterygii</taxon>
        <taxon>Teleostei</taxon>
        <taxon>Neoteleostei</taxon>
        <taxon>Acanthomorphata</taxon>
        <taxon>Ovalentaria</taxon>
        <taxon>Atherinomorphae</taxon>
        <taxon>Cyprinodontiformes</taxon>
        <taxon>Goodeidae</taxon>
        <taxon>Goodea</taxon>
    </lineage>
</organism>
<evidence type="ECO:0000313" key="2">
    <source>
        <dbReference type="EMBL" id="MEQ2175324.1"/>
    </source>
</evidence>
<feature type="region of interest" description="Disordered" evidence="1">
    <location>
        <begin position="1"/>
        <end position="21"/>
    </location>
</feature>
<sequence length="74" mass="8682">MLPNSNEDSDQSGQDRRKDLTMPSACLSDYLNAPKPQPLLHHLLHPQYLKVVYSIGQLPQQVYQQQWFPHRRNL</sequence>
<protein>
    <submittedName>
        <fullName evidence="2">Uncharacterized protein</fullName>
    </submittedName>
</protein>
<dbReference type="Proteomes" id="UP001476798">
    <property type="component" value="Unassembled WGS sequence"/>
</dbReference>
<comment type="caution">
    <text evidence="2">The sequence shown here is derived from an EMBL/GenBank/DDBJ whole genome shotgun (WGS) entry which is preliminary data.</text>
</comment>
<accession>A0ABV0NV87</accession>
<name>A0ABV0NV87_9TELE</name>
<proteinExistence type="predicted"/>
<evidence type="ECO:0000313" key="3">
    <source>
        <dbReference type="Proteomes" id="UP001476798"/>
    </source>
</evidence>
<evidence type="ECO:0000256" key="1">
    <source>
        <dbReference type="SAM" id="MobiDB-lite"/>
    </source>
</evidence>
<dbReference type="EMBL" id="JAHRIO010051304">
    <property type="protein sequence ID" value="MEQ2175324.1"/>
    <property type="molecule type" value="Genomic_DNA"/>
</dbReference>
<reference evidence="2 3" key="1">
    <citation type="submission" date="2021-06" db="EMBL/GenBank/DDBJ databases">
        <authorList>
            <person name="Palmer J.M."/>
        </authorList>
    </citation>
    <scope>NUCLEOTIDE SEQUENCE [LARGE SCALE GENOMIC DNA]</scope>
    <source>
        <strain evidence="2 3">GA_2019</strain>
        <tissue evidence="2">Muscle</tissue>
    </source>
</reference>
<keyword evidence="3" id="KW-1185">Reference proteome</keyword>
<gene>
    <name evidence="2" type="ORF">GOODEAATRI_016860</name>
</gene>